<evidence type="ECO:0000313" key="2">
    <source>
        <dbReference type="Proteomes" id="UP000831021"/>
    </source>
</evidence>
<proteinExistence type="predicted"/>
<name>A0AAE9K5Q5_9CAUD</name>
<dbReference type="EMBL" id="OM236516">
    <property type="protein sequence ID" value="UNY48730.1"/>
    <property type="molecule type" value="Genomic_DNA"/>
</dbReference>
<protein>
    <submittedName>
        <fullName evidence="1">Uncharacterized protein</fullName>
    </submittedName>
</protein>
<gene>
    <name evidence="1" type="ORF">fado_15</name>
</gene>
<reference evidence="1 2" key="1">
    <citation type="submission" date="2022-01" db="EMBL/GenBank/DDBJ databases">
        <authorList>
            <person name="Stokar-Avihail A."/>
        </authorList>
    </citation>
    <scope>NUCLEOTIDE SEQUENCE [LARGE SCALE GENOMIC DNA]</scope>
</reference>
<organism evidence="1 2">
    <name type="scientific">Bacillus phage FADO</name>
    <dbReference type="NCBI Taxonomy" id="2917160"/>
    <lineage>
        <taxon>Viruses</taxon>
        <taxon>Duplodnaviria</taxon>
        <taxon>Heunggongvirae</taxon>
        <taxon>Uroviricota</taxon>
        <taxon>Caudoviricetes</taxon>
        <taxon>Heleneionescovirinae</taxon>
        <taxon>Zhangjivirus</taxon>
        <taxon>Zhangjivirus fado</taxon>
    </lineage>
</organism>
<evidence type="ECO:0000313" key="1">
    <source>
        <dbReference type="EMBL" id="UNY48730.1"/>
    </source>
</evidence>
<sequence length="75" mass="8579">MAKVKFTGKVGAKRMNFMKEGTKELHSAWYSMVETTDGQMVTIIDRSAPFELMEAETRYKAVKKAKEFLERVGSK</sequence>
<keyword evidence="2" id="KW-1185">Reference proteome</keyword>
<dbReference type="Proteomes" id="UP000831021">
    <property type="component" value="Segment"/>
</dbReference>
<accession>A0AAE9K5Q5</accession>